<dbReference type="PANTHER" id="PTHR46128">
    <property type="entry name" value="MITOCHONDRIAL GROUP I INTRON SPLICING FACTOR CCM1"/>
    <property type="match status" value="1"/>
</dbReference>
<evidence type="ECO:0000256" key="6">
    <source>
        <dbReference type="ARBA" id="ARBA00022989"/>
    </source>
</evidence>
<feature type="repeat" description="PPR" evidence="9">
    <location>
        <begin position="721"/>
        <end position="755"/>
    </location>
</feature>
<evidence type="ECO:0000256" key="1">
    <source>
        <dbReference type="ARBA" id="ARBA00004141"/>
    </source>
</evidence>
<dbReference type="PROSITE" id="PS51375">
    <property type="entry name" value="PPR"/>
    <property type="match status" value="14"/>
</dbReference>
<dbReference type="GO" id="GO:0055075">
    <property type="term" value="P:potassium ion homeostasis"/>
    <property type="evidence" value="ECO:0007669"/>
    <property type="project" value="InterPro"/>
</dbReference>
<dbReference type="InterPro" id="IPR002885">
    <property type="entry name" value="PPR_rpt"/>
</dbReference>
<dbReference type="GO" id="GO:0015629">
    <property type="term" value="C:actin cytoskeleton"/>
    <property type="evidence" value="ECO:0007669"/>
    <property type="project" value="InterPro"/>
</dbReference>
<dbReference type="NCBIfam" id="TIGR00756">
    <property type="entry name" value="PPR"/>
    <property type="match status" value="12"/>
</dbReference>
<comment type="caution">
    <text evidence="12">The sequence shown here is derived from an EMBL/GenBank/DDBJ whole genome shotgun (WGS) entry which is preliminary data.</text>
</comment>
<feature type="repeat" description="PPR" evidence="9">
    <location>
        <begin position="651"/>
        <end position="685"/>
    </location>
</feature>
<feature type="repeat" description="PPR" evidence="9">
    <location>
        <begin position="511"/>
        <end position="545"/>
    </location>
</feature>
<feature type="domain" description="ADF-H" evidence="11">
    <location>
        <begin position="13"/>
        <end position="147"/>
    </location>
</feature>
<dbReference type="SUPFAM" id="SSF81901">
    <property type="entry name" value="HCP-like"/>
    <property type="match status" value="1"/>
</dbReference>
<dbReference type="InterPro" id="IPR029006">
    <property type="entry name" value="ADF-H/Gelsolin-like_dom_sf"/>
</dbReference>
<keyword evidence="5" id="KW-0677">Repeat</keyword>
<evidence type="ECO:0000256" key="2">
    <source>
        <dbReference type="ARBA" id="ARBA00006844"/>
    </source>
</evidence>
<dbReference type="GO" id="GO:0030042">
    <property type="term" value="P:actin filament depolymerization"/>
    <property type="evidence" value="ECO:0007669"/>
    <property type="project" value="InterPro"/>
</dbReference>
<feature type="repeat" description="PPR" evidence="9">
    <location>
        <begin position="406"/>
        <end position="440"/>
    </location>
</feature>
<dbReference type="PROSITE" id="PS51263">
    <property type="entry name" value="ADF_H"/>
    <property type="match status" value="1"/>
</dbReference>
<evidence type="ECO:0000313" key="13">
    <source>
        <dbReference type="Proteomes" id="UP000826271"/>
    </source>
</evidence>
<accession>A0AAV6XCE2</accession>
<feature type="transmembrane region" description="Helical" evidence="10">
    <location>
        <begin position="1100"/>
        <end position="1120"/>
    </location>
</feature>
<feature type="repeat" description="PPR" evidence="9">
    <location>
        <begin position="686"/>
        <end position="720"/>
    </location>
</feature>
<dbReference type="Proteomes" id="UP000826271">
    <property type="component" value="Unassembled WGS sequence"/>
</dbReference>
<evidence type="ECO:0000256" key="9">
    <source>
        <dbReference type="PROSITE-ProRule" id="PRU00708"/>
    </source>
</evidence>
<keyword evidence="13" id="KW-1185">Reference proteome</keyword>
<feature type="transmembrane region" description="Helical" evidence="10">
    <location>
        <begin position="1076"/>
        <end position="1093"/>
    </location>
</feature>
<sequence>MMPVCDSRKANAASGMAVHDACKLTFMELKAKRTHRFIIYKIEEEQKQVVVEKVGEPALNYEDFTASLPADECRYAIYDFDFVTAENVQKSKIFFIAWSPDTSRVRSKMIYASSKDRFKRELDGIQVELQATDPTEMGLDPSTLSFAGSSGLSSTSLSPDFTPKQLLDTLRREEDETSALRLFQWAAKQPNFAPTLHIYEEVLQKLGNVGSFDSARQVLNHMKQSEVDVVEGIFFTLIDSYAKFELYDEAVSVLDLMEKEFGVRPGTYTYNFLLNVLVDGNKLLLVESVHSKMLNNDVKPDVSTFNILIKALCKAHQIRPAILLMEEMPSYGLAPDEKTFTTIMQGYIEEGNLGGALRVREQMAAAQCPWSNVTINVLINGFCKEGRVEEALIFVQEMANEGFCPDHFTFNTVISGLCKVGHVNHAMEILELMLQEGFDPDVFTYNTVISGLCKMGEVEEAMELLNQMLSRDCSPNAVTYNTIISTLCKENQVKEATEFARVLANKGVLPDVSTFNSLIQGLCLTSKFSVAMELFFEMKTKGCQPDEFTYNILIDCLCTKGKLDEALRLLKDMEASGCPRSVITYNTLIDGFCKIKKIEEAEEIFDQMELQGVSRNLVTYNTLIDGLSKCRRVGEAAELMDQMIMEGLKPDKFTYNSLLSYFCKQGDIKKAADIVQTMTSNGCEPDIVTYGTLLQGLCKAGRTEVATKLLRSIQMKGMILTPRAYNPVLQALFKRKRVNEAMRLFREMEEKSDPPDAISYKIAFRGLCSGGGPIGEAVDFALEMTEKGYLPEFSSFYMLAEGLCALNMEETLIKLIDKVMEKAKFLDNEVAMIMGFLRIRKFPDALATFGRILNSRMPQKVVRKLGSKIALVIGTTGYWLFTAANLKPSWYTMVPASVYLGFAASIIWVGQGTYLTSAAHSHSNDHNLHEGTLVGNLVTLAVLRDEKIQKPIKEKESESVIKFIFPHYMPHAGGGTSGTTLLYILFLGSMTLGTILMCFLSKRDGKDERLQDSPVTFSSSVGSLLKSMLNLLFDIRILLVIPLLAYSGLQQAFVWAEYTKEIVKPTLGERGVGGGMAVYGVFDAICSLVAGHFTSGLSSITLIVLGGALIQLIVLLWLLLNYSVSGGLLATVLPLLIGGLWGIGDGVLNTQLSALLGILFKHDLEGAFAQLKLWQSVSIAVVFFISTSISLQTMVVIMLVALCISVAGFLFLTLKVEKAFSYRAPSASES</sequence>
<protein>
    <recommendedName>
        <fullName evidence="11">ADF-H domain-containing protein</fullName>
    </recommendedName>
</protein>
<feature type="transmembrane region" description="Helical" evidence="10">
    <location>
        <begin position="865"/>
        <end position="883"/>
    </location>
</feature>
<dbReference type="Pfam" id="PF05978">
    <property type="entry name" value="UNC-93"/>
    <property type="match status" value="1"/>
</dbReference>
<evidence type="ECO:0000256" key="3">
    <source>
        <dbReference type="ARBA" id="ARBA00007626"/>
    </source>
</evidence>
<feature type="repeat" description="PPR" evidence="9">
    <location>
        <begin position="301"/>
        <end position="335"/>
    </location>
</feature>
<gene>
    <name evidence="12" type="ORF">BUALT_Bualt09G0108800</name>
</gene>
<feature type="repeat" description="PPR" evidence="9">
    <location>
        <begin position="441"/>
        <end position="475"/>
    </location>
</feature>
<dbReference type="InterPro" id="IPR011990">
    <property type="entry name" value="TPR-like_helical_dom_sf"/>
</dbReference>
<dbReference type="CDD" id="cd11286">
    <property type="entry name" value="ADF_cofilin_like"/>
    <property type="match status" value="1"/>
</dbReference>
<evidence type="ECO:0000256" key="5">
    <source>
        <dbReference type="ARBA" id="ARBA00022737"/>
    </source>
</evidence>
<feature type="transmembrane region" description="Helical" evidence="10">
    <location>
        <begin position="1132"/>
        <end position="1159"/>
    </location>
</feature>
<dbReference type="PANTHER" id="PTHR46128:SF356">
    <property type="entry name" value="PENTACOTRIPEPTIDE-REPEAT REGION OF PRORP DOMAIN-CONTAINING PROTEIN"/>
    <property type="match status" value="1"/>
</dbReference>
<name>A0AAV6XCE2_9LAMI</name>
<evidence type="ECO:0000256" key="4">
    <source>
        <dbReference type="ARBA" id="ARBA00022692"/>
    </source>
</evidence>
<comment type="similarity">
    <text evidence="2">Belongs to the actin-binding proteins ADF family.</text>
</comment>
<proteinExistence type="inferred from homology"/>
<dbReference type="Gene3D" id="1.25.40.10">
    <property type="entry name" value="Tetratricopeptide repeat domain"/>
    <property type="match status" value="8"/>
</dbReference>
<feature type="repeat" description="PPR" evidence="9">
    <location>
        <begin position="371"/>
        <end position="405"/>
    </location>
</feature>
<dbReference type="CDD" id="cd17338">
    <property type="entry name" value="MFS_unc93_like"/>
    <property type="match status" value="1"/>
</dbReference>
<feature type="repeat" description="PPR" evidence="9">
    <location>
        <begin position="756"/>
        <end position="791"/>
    </location>
</feature>
<dbReference type="GO" id="GO:0016020">
    <property type="term" value="C:membrane"/>
    <property type="evidence" value="ECO:0007669"/>
    <property type="project" value="UniProtKB-SubCell"/>
</dbReference>
<evidence type="ECO:0000313" key="12">
    <source>
        <dbReference type="EMBL" id="KAG8376868.1"/>
    </source>
</evidence>
<dbReference type="FunFam" id="1.25.40.10:FF:000579">
    <property type="entry name" value="Pentatricopeptide repeat-containing protein At5g39710"/>
    <property type="match status" value="1"/>
</dbReference>
<comment type="similarity">
    <text evidence="3">Belongs to the PPR family. P subfamily.</text>
</comment>
<feature type="repeat" description="PPR" evidence="9">
    <location>
        <begin position="336"/>
        <end position="370"/>
    </location>
</feature>
<organism evidence="12 13">
    <name type="scientific">Buddleja alternifolia</name>
    <dbReference type="NCBI Taxonomy" id="168488"/>
    <lineage>
        <taxon>Eukaryota</taxon>
        <taxon>Viridiplantae</taxon>
        <taxon>Streptophyta</taxon>
        <taxon>Embryophyta</taxon>
        <taxon>Tracheophyta</taxon>
        <taxon>Spermatophyta</taxon>
        <taxon>Magnoliopsida</taxon>
        <taxon>eudicotyledons</taxon>
        <taxon>Gunneridae</taxon>
        <taxon>Pentapetalae</taxon>
        <taxon>asterids</taxon>
        <taxon>lamiids</taxon>
        <taxon>Lamiales</taxon>
        <taxon>Scrophulariaceae</taxon>
        <taxon>Buddlejeae</taxon>
        <taxon>Buddleja</taxon>
    </lineage>
</organism>
<keyword evidence="7 10" id="KW-0472">Membrane</keyword>
<feature type="transmembrane region" description="Helical" evidence="10">
    <location>
        <begin position="890"/>
        <end position="910"/>
    </location>
</feature>
<dbReference type="AlphaFoldDB" id="A0AAV6XCE2"/>
<feature type="repeat" description="PPR" evidence="9">
    <location>
        <begin position="546"/>
        <end position="580"/>
    </location>
</feature>
<dbReference type="Pfam" id="PF13041">
    <property type="entry name" value="PPR_2"/>
    <property type="match status" value="7"/>
</dbReference>
<comment type="subcellular location">
    <subcellularLocation>
        <location evidence="1">Membrane</location>
        <topology evidence="1">Multi-pass membrane protein</topology>
    </subcellularLocation>
</comment>
<keyword evidence="4 10" id="KW-0812">Transmembrane</keyword>
<dbReference type="InterPro" id="IPR002108">
    <property type="entry name" value="ADF-H"/>
</dbReference>
<dbReference type="InterPro" id="IPR010291">
    <property type="entry name" value="Ion_channel_UNC-93"/>
</dbReference>
<keyword evidence="6 10" id="KW-1133">Transmembrane helix</keyword>
<dbReference type="SMART" id="SM00102">
    <property type="entry name" value="ADF"/>
    <property type="match status" value="1"/>
</dbReference>
<dbReference type="Pfam" id="PF13812">
    <property type="entry name" value="PPR_3"/>
    <property type="match status" value="1"/>
</dbReference>
<feature type="transmembrane region" description="Helical" evidence="10">
    <location>
        <begin position="1195"/>
        <end position="1214"/>
    </location>
</feature>
<dbReference type="Gene3D" id="3.40.20.10">
    <property type="entry name" value="Severin"/>
    <property type="match status" value="1"/>
</dbReference>
<feature type="repeat" description="PPR" evidence="9">
    <location>
        <begin position="581"/>
        <end position="615"/>
    </location>
</feature>
<feature type="repeat" description="PPR" evidence="9">
    <location>
        <begin position="616"/>
        <end position="650"/>
    </location>
</feature>
<reference evidence="12" key="1">
    <citation type="submission" date="2019-10" db="EMBL/GenBank/DDBJ databases">
        <authorList>
            <person name="Zhang R."/>
            <person name="Pan Y."/>
            <person name="Wang J."/>
            <person name="Ma R."/>
            <person name="Yu S."/>
        </authorList>
    </citation>
    <scope>NUCLEOTIDE SEQUENCE</scope>
    <source>
        <strain evidence="12">LA-IB0</strain>
        <tissue evidence="12">Leaf</tissue>
    </source>
</reference>
<dbReference type="Pfam" id="PF00241">
    <property type="entry name" value="Cofilin_ADF"/>
    <property type="match status" value="1"/>
</dbReference>
<dbReference type="InterPro" id="IPR044771">
    <property type="entry name" value="UN933_plant"/>
</dbReference>
<dbReference type="FunFam" id="1.25.40.10:FF:000294">
    <property type="entry name" value="Pentatricopeptide repeat-containing protein At1g09900"/>
    <property type="match status" value="3"/>
</dbReference>
<dbReference type="InterPro" id="IPR017904">
    <property type="entry name" value="ADF/Cofilin"/>
</dbReference>
<dbReference type="GO" id="GO:0003779">
    <property type="term" value="F:actin binding"/>
    <property type="evidence" value="ECO:0007669"/>
    <property type="project" value="UniProtKB-KW"/>
</dbReference>
<evidence type="ECO:0000259" key="11">
    <source>
        <dbReference type="PROSITE" id="PS51263"/>
    </source>
</evidence>
<feature type="repeat" description="PPR" evidence="9">
    <location>
        <begin position="476"/>
        <end position="510"/>
    </location>
</feature>
<dbReference type="FunFam" id="1.25.40.10:FF:002101">
    <property type="entry name" value="Pentatricopeptide repeat-containing protein At3g53700, chloroplastic"/>
    <property type="match status" value="1"/>
</dbReference>
<keyword evidence="8" id="KW-0009">Actin-binding</keyword>
<evidence type="ECO:0000256" key="7">
    <source>
        <dbReference type="ARBA" id="ARBA00023136"/>
    </source>
</evidence>
<feature type="transmembrane region" description="Helical" evidence="10">
    <location>
        <begin position="980"/>
        <end position="1000"/>
    </location>
</feature>
<evidence type="ECO:0000256" key="8">
    <source>
        <dbReference type="ARBA" id="ARBA00023203"/>
    </source>
</evidence>
<dbReference type="EMBL" id="WHWC01000009">
    <property type="protein sequence ID" value="KAG8376868.1"/>
    <property type="molecule type" value="Genomic_DNA"/>
</dbReference>
<dbReference type="SUPFAM" id="SSF55753">
    <property type="entry name" value="Actin depolymerizing proteins"/>
    <property type="match status" value="1"/>
</dbReference>
<evidence type="ECO:0000256" key="10">
    <source>
        <dbReference type="SAM" id="Phobius"/>
    </source>
</evidence>
<dbReference type="InterPro" id="IPR050872">
    <property type="entry name" value="PPR_P_subfamily"/>
</dbReference>
<dbReference type="FunFam" id="3.40.20.10:FF:000025">
    <property type="entry name" value="Actin-depolymerizing factor 2"/>
    <property type="match status" value="1"/>
</dbReference>